<sequence length="648" mass="69636">MTPEPDELYETETEFDEFGVDSDDVDGYSAESSPARGPSAVGPDDLAEDAAQREGSAGIEDDGITGRPDPLNVITTMRRFSPLLVGERWKLVLAIVLYLLEVGTTVITVAVFAYIVENVLVDGDLGALTEPMLIWVAVSLIGAVLSYAGNVLGGAVTEKVLLRLRDQMYAHTQRLAPHTRSRFDTGDLIARHSSDVEAIDSLLSSGLISAVVAIVSLVIYAVAAFVTQWDLALLAVVLAPLLWVIARWFGVVVKRASRRERYANGKISTLIQEGLTNSLAIQADNQVGRDRLRVLRQSRRWRNARMSEIKANAAFAEAVTIAEVLCMIAVLAFGAWQISTGRATIGTLIALTGYLGYLYPQIQTLGSLVVDVTSATASAERVAQVLDAPMGIVDADDPALDDPTVVADASDDDAARMLTEPVMGPVADTAAFRFSGVGFSYPGSTHRVLDNADLTIADGDFVSILGASGAGKSTLTYLLLRFYDPDTGSITLNDNDIRSLGLPTLRAHMSVLPQQVALFGGTVAENIAYGRPDATDEQIRRAADSADATEFIERLPGGLDARLAERGANLSGGQRQRIALARAFLRDTPLLILDEPTTGLDAKTTARIIEPMCRLARSRTTLLITHDPQVAALADYTVEVDDARLVRR</sequence>
<gene>
    <name evidence="14" type="ordered locus">Gbro_1405</name>
</gene>
<protein>
    <submittedName>
        <fullName evidence="14">ABC transporter related protein</fullName>
    </submittedName>
</protein>
<dbReference type="GO" id="GO:0015421">
    <property type="term" value="F:ABC-type oligopeptide transporter activity"/>
    <property type="evidence" value="ECO:0007669"/>
    <property type="project" value="TreeGrafter"/>
</dbReference>
<keyword evidence="2" id="KW-0813">Transport</keyword>
<dbReference type="KEGG" id="gbr:Gbro_1405"/>
<evidence type="ECO:0000313" key="14">
    <source>
        <dbReference type="EMBL" id="ACY20687.1"/>
    </source>
</evidence>
<accession>D0L6D0</accession>
<keyword evidence="5" id="KW-0547">Nucleotide-binding</keyword>
<dbReference type="InterPro" id="IPR017871">
    <property type="entry name" value="ABC_transporter-like_CS"/>
</dbReference>
<dbReference type="InterPro" id="IPR027417">
    <property type="entry name" value="P-loop_NTPase"/>
</dbReference>
<keyword evidence="6" id="KW-0067">ATP-binding</keyword>
<evidence type="ECO:0000313" key="15">
    <source>
        <dbReference type="Proteomes" id="UP000001219"/>
    </source>
</evidence>
<evidence type="ECO:0000256" key="4">
    <source>
        <dbReference type="ARBA" id="ARBA00022692"/>
    </source>
</evidence>
<comment type="similarity">
    <text evidence="9">Belongs to the ABC transporter superfamily. Lipid exporter (TC 3.A.1.106) family.</text>
</comment>
<feature type="transmembrane region" description="Helical" evidence="11">
    <location>
        <begin position="91"/>
        <end position="116"/>
    </location>
</feature>
<dbReference type="SMART" id="SM00382">
    <property type="entry name" value="AAA"/>
    <property type="match status" value="1"/>
</dbReference>
<dbReference type="Gene3D" id="1.20.1560.10">
    <property type="entry name" value="ABC transporter type 1, transmembrane domain"/>
    <property type="match status" value="1"/>
</dbReference>
<evidence type="ECO:0000256" key="2">
    <source>
        <dbReference type="ARBA" id="ARBA00022448"/>
    </source>
</evidence>
<dbReference type="PROSITE" id="PS00211">
    <property type="entry name" value="ABC_TRANSPORTER_1"/>
    <property type="match status" value="1"/>
</dbReference>
<dbReference type="PANTHER" id="PTHR43394">
    <property type="entry name" value="ATP-DEPENDENT PERMEASE MDL1, MITOCHONDRIAL"/>
    <property type="match status" value="1"/>
</dbReference>
<dbReference type="Pfam" id="PF00005">
    <property type="entry name" value="ABC_tran"/>
    <property type="match status" value="1"/>
</dbReference>
<keyword evidence="15" id="KW-1185">Reference proteome</keyword>
<feature type="domain" description="ABC transporter" evidence="12">
    <location>
        <begin position="432"/>
        <end position="648"/>
    </location>
</feature>
<dbReference type="InterPro" id="IPR039421">
    <property type="entry name" value="Type_1_exporter"/>
</dbReference>
<keyword evidence="7 11" id="KW-1133">Transmembrane helix</keyword>
<feature type="compositionally biased region" description="Acidic residues" evidence="10">
    <location>
        <begin position="1"/>
        <end position="26"/>
    </location>
</feature>
<dbReference type="PANTHER" id="PTHR43394:SF1">
    <property type="entry name" value="ATP-BINDING CASSETTE SUB-FAMILY B MEMBER 10, MITOCHONDRIAL"/>
    <property type="match status" value="1"/>
</dbReference>
<dbReference type="GO" id="GO:0005524">
    <property type="term" value="F:ATP binding"/>
    <property type="evidence" value="ECO:0007669"/>
    <property type="project" value="UniProtKB-KW"/>
</dbReference>
<dbReference type="eggNOG" id="COG1132">
    <property type="taxonomic scope" value="Bacteria"/>
</dbReference>
<evidence type="ECO:0000256" key="9">
    <source>
        <dbReference type="ARBA" id="ARBA00061644"/>
    </source>
</evidence>
<keyword evidence="4 11" id="KW-0812">Transmembrane</keyword>
<dbReference type="Gene3D" id="3.40.50.300">
    <property type="entry name" value="P-loop containing nucleotide triphosphate hydrolases"/>
    <property type="match status" value="1"/>
</dbReference>
<dbReference type="PROSITE" id="PS50929">
    <property type="entry name" value="ABC_TM1F"/>
    <property type="match status" value="1"/>
</dbReference>
<evidence type="ECO:0000256" key="11">
    <source>
        <dbReference type="SAM" id="Phobius"/>
    </source>
</evidence>
<dbReference type="PROSITE" id="PS50893">
    <property type="entry name" value="ABC_TRANSPORTER_2"/>
    <property type="match status" value="1"/>
</dbReference>
<organism evidence="14 15">
    <name type="scientific">Gordonia bronchialis (strain ATCC 25592 / DSM 43247 / BCRC 13721 / JCM 3198 / KCTC 3076 / NBRC 16047 / NCTC 10667)</name>
    <name type="common">Rhodococcus bronchialis</name>
    <dbReference type="NCBI Taxonomy" id="526226"/>
    <lineage>
        <taxon>Bacteria</taxon>
        <taxon>Bacillati</taxon>
        <taxon>Actinomycetota</taxon>
        <taxon>Actinomycetes</taxon>
        <taxon>Mycobacteriales</taxon>
        <taxon>Gordoniaceae</taxon>
        <taxon>Gordonia</taxon>
    </lineage>
</organism>
<feature type="transmembrane region" description="Helical" evidence="11">
    <location>
        <begin position="314"/>
        <end position="336"/>
    </location>
</feature>
<evidence type="ECO:0000259" key="12">
    <source>
        <dbReference type="PROSITE" id="PS50893"/>
    </source>
</evidence>
<feature type="transmembrane region" description="Helical" evidence="11">
    <location>
        <begin position="132"/>
        <end position="156"/>
    </location>
</feature>
<dbReference type="RefSeq" id="WP_012833255.1">
    <property type="nucleotide sequence ID" value="NC_013441.1"/>
</dbReference>
<evidence type="ECO:0000256" key="10">
    <source>
        <dbReference type="SAM" id="MobiDB-lite"/>
    </source>
</evidence>
<evidence type="ECO:0000256" key="7">
    <source>
        <dbReference type="ARBA" id="ARBA00022989"/>
    </source>
</evidence>
<dbReference type="InterPro" id="IPR003593">
    <property type="entry name" value="AAA+_ATPase"/>
</dbReference>
<keyword evidence="3" id="KW-1003">Cell membrane</keyword>
<dbReference type="FunFam" id="3.40.50.300:FF:000299">
    <property type="entry name" value="ABC transporter ATP-binding protein/permease"/>
    <property type="match status" value="1"/>
</dbReference>
<evidence type="ECO:0000259" key="13">
    <source>
        <dbReference type="PROSITE" id="PS50929"/>
    </source>
</evidence>
<evidence type="ECO:0000256" key="6">
    <source>
        <dbReference type="ARBA" id="ARBA00022840"/>
    </source>
</evidence>
<reference evidence="15" key="1">
    <citation type="submission" date="2009-10" db="EMBL/GenBank/DDBJ databases">
        <title>The complete chromosome of Gordonia bronchialis DSM 43247.</title>
        <authorList>
            <consortium name="US DOE Joint Genome Institute (JGI-PGF)"/>
            <person name="Lucas S."/>
            <person name="Copeland A."/>
            <person name="Lapidus A."/>
            <person name="Glavina del Rio T."/>
            <person name="Dalin E."/>
            <person name="Tice H."/>
            <person name="Bruce D."/>
            <person name="Goodwin L."/>
            <person name="Pitluck S."/>
            <person name="Kyrpides N."/>
            <person name="Mavromatis K."/>
            <person name="Ivanova N."/>
            <person name="Ovchinnikova G."/>
            <person name="Saunders E."/>
            <person name="Brettin T."/>
            <person name="Detter J.C."/>
            <person name="Han C."/>
            <person name="Larimer F."/>
            <person name="Land M."/>
            <person name="Hauser L."/>
            <person name="Markowitz V."/>
            <person name="Cheng J.-F."/>
            <person name="Hugenholtz P."/>
            <person name="Woyke T."/>
            <person name="Wu D."/>
            <person name="Jando M."/>
            <person name="Schneider S."/>
            <person name="Goeker M."/>
            <person name="Klenk H.-P."/>
            <person name="Eisen J.A."/>
        </authorList>
    </citation>
    <scope>NUCLEOTIDE SEQUENCE [LARGE SCALE GENOMIC DNA]</scope>
    <source>
        <strain evidence="15">ATCC 25592 / DSM 43247 / BCRC 13721 / JCM 3198 / KCTC 3076 / NBRC 16047 / NCTC 10667</strain>
    </source>
</reference>
<proteinExistence type="inferred from homology"/>
<dbReference type="GO" id="GO:0005886">
    <property type="term" value="C:plasma membrane"/>
    <property type="evidence" value="ECO:0007669"/>
    <property type="project" value="UniProtKB-SubCell"/>
</dbReference>
<evidence type="ECO:0000256" key="3">
    <source>
        <dbReference type="ARBA" id="ARBA00022475"/>
    </source>
</evidence>
<feature type="domain" description="ABC transmembrane type-1" evidence="13">
    <location>
        <begin position="92"/>
        <end position="374"/>
    </location>
</feature>
<dbReference type="SUPFAM" id="SSF90123">
    <property type="entry name" value="ABC transporter transmembrane region"/>
    <property type="match status" value="1"/>
</dbReference>
<dbReference type="HOGENOM" id="CLU_000604_84_3_11"/>
<dbReference type="InterPro" id="IPR003439">
    <property type="entry name" value="ABC_transporter-like_ATP-bd"/>
</dbReference>
<dbReference type="Proteomes" id="UP000001219">
    <property type="component" value="Chromosome"/>
</dbReference>
<dbReference type="GO" id="GO:0016887">
    <property type="term" value="F:ATP hydrolysis activity"/>
    <property type="evidence" value="ECO:0007669"/>
    <property type="project" value="InterPro"/>
</dbReference>
<evidence type="ECO:0000256" key="1">
    <source>
        <dbReference type="ARBA" id="ARBA00004651"/>
    </source>
</evidence>
<dbReference type="SUPFAM" id="SSF52540">
    <property type="entry name" value="P-loop containing nucleoside triphosphate hydrolases"/>
    <property type="match status" value="1"/>
</dbReference>
<dbReference type="AlphaFoldDB" id="D0L6D0"/>
<evidence type="ECO:0000256" key="8">
    <source>
        <dbReference type="ARBA" id="ARBA00023136"/>
    </source>
</evidence>
<keyword evidence="8 11" id="KW-0472">Membrane</keyword>
<evidence type="ECO:0000256" key="5">
    <source>
        <dbReference type="ARBA" id="ARBA00022741"/>
    </source>
</evidence>
<feature type="transmembrane region" description="Helical" evidence="11">
    <location>
        <begin position="231"/>
        <end position="253"/>
    </location>
</feature>
<comment type="subcellular location">
    <subcellularLocation>
        <location evidence="1">Cell membrane</location>
        <topology evidence="1">Multi-pass membrane protein</topology>
    </subcellularLocation>
</comment>
<dbReference type="Pfam" id="PF00664">
    <property type="entry name" value="ABC_membrane"/>
    <property type="match status" value="1"/>
</dbReference>
<dbReference type="STRING" id="526226.Gbro_1405"/>
<dbReference type="EMBL" id="CP001802">
    <property type="protein sequence ID" value="ACY20687.1"/>
    <property type="molecule type" value="Genomic_DNA"/>
</dbReference>
<reference evidence="14 15" key="2">
    <citation type="journal article" date="2010" name="Stand. Genomic Sci.">
        <title>Complete genome sequence of Gordonia bronchialis type strain (3410).</title>
        <authorList>
            <person name="Ivanova N."/>
            <person name="Sikorski J."/>
            <person name="Jando M."/>
            <person name="Lapidus A."/>
            <person name="Nolan M."/>
            <person name="Lucas S."/>
            <person name="Del Rio T.G."/>
            <person name="Tice H."/>
            <person name="Copeland A."/>
            <person name="Cheng J.F."/>
            <person name="Chen F."/>
            <person name="Bruce D."/>
            <person name="Goodwin L."/>
            <person name="Pitluck S."/>
            <person name="Mavromatis K."/>
            <person name="Ovchinnikova G."/>
            <person name="Pati A."/>
            <person name="Chen A."/>
            <person name="Palaniappan K."/>
            <person name="Land M."/>
            <person name="Hauser L."/>
            <person name="Chang Y.J."/>
            <person name="Jeffries C.D."/>
            <person name="Chain P."/>
            <person name="Saunders E."/>
            <person name="Han C."/>
            <person name="Detter J.C."/>
            <person name="Brettin T."/>
            <person name="Rohde M."/>
            <person name="Goker M."/>
            <person name="Bristow J."/>
            <person name="Eisen J.A."/>
            <person name="Markowitz V."/>
            <person name="Hugenholtz P."/>
            <person name="Klenk H.P."/>
            <person name="Kyrpides N.C."/>
        </authorList>
    </citation>
    <scope>NUCLEOTIDE SEQUENCE [LARGE SCALE GENOMIC DNA]</scope>
    <source>
        <strain evidence="15">ATCC 25592 / DSM 43247 / BCRC 13721 / JCM 3198 / KCTC 3076 / NBRC 16047 / NCTC 10667</strain>
    </source>
</reference>
<feature type="region of interest" description="Disordered" evidence="10">
    <location>
        <begin position="1"/>
        <end position="64"/>
    </location>
</feature>
<dbReference type="InterPro" id="IPR011527">
    <property type="entry name" value="ABC1_TM_dom"/>
</dbReference>
<feature type="transmembrane region" description="Helical" evidence="11">
    <location>
        <begin position="201"/>
        <end position="225"/>
    </location>
</feature>
<name>D0L6D0_GORB4</name>
<dbReference type="InterPro" id="IPR036640">
    <property type="entry name" value="ABC1_TM_sf"/>
</dbReference>